<dbReference type="InterPro" id="IPR013783">
    <property type="entry name" value="Ig-like_fold"/>
</dbReference>
<name>A0A674J2I3_9SAUR</name>
<dbReference type="Pfam" id="PF07679">
    <property type="entry name" value="I-set"/>
    <property type="match status" value="1"/>
</dbReference>
<accession>A0A674J2I3</accession>
<evidence type="ECO:0000256" key="5">
    <source>
        <dbReference type="ARBA" id="ARBA00023319"/>
    </source>
</evidence>
<dbReference type="SMART" id="SM00409">
    <property type="entry name" value="IG"/>
    <property type="match status" value="1"/>
</dbReference>
<dbReference type="InterPro" id="IPR013098">
    <property type="entry name" value="Ig_I-set"/>
</dbReference>
<dbReference type="Gene3D" id="2.60.40.10">
    <property type="entry name" value="Immunoglobulins"/>
    <property type="match status" value="1"/>
</dbReference>
<dbReference type="Ensembl" id="ENSTMTT00000014618.1">
    <property type="protein sequence ID" value="ENSTMTP00000014132.1"/>
    <property type="gene ID" value="ENSTMTG00000010278.1"/>
</dbReference>
<dbReference type="PANTHER" id="PTHR47633">
    <property type="entry name" value="IMMUNOGLOBULIN"/>
    <property type="match status" value="1"/>
</dbReference>
<keyword evidence="4" id="KW-0067">ATP-binding</keyword>
<evidence type="ECO:0000313" key="8">
    <source>
        <dbReference type="Proteomes" id="UP000472274"/>
    </source>
</evidence>
<sequence length="113" mass="12298">TKSLGAARSPVETNFKAAPTFELALCDQSVLEGQDVSMSIRVRGEPKPIIYWLRNRQPVKVGRRLSVAEGEGGACTLHILAAERADAGFYACKAINEYGTKQCEAKLQVRGEC</sequence>
<evidence type="ECO:0000256" key="1">
    <source>
        <dbReference type="ARBA" id="ARBA00006692"/>
    </source>
</evidence>
<dbReference type="SMART" id="SM00408">
    <property type="entry name" value="IGc2"/>
    <property type="match status" value="1"/>
</dbReference>
<dbReference type="InterPro" id="IPR003598">
    <property type="entry name" value="Ig_sub2"/>
</dbReference>
<protein>
    <recommendedName>
        <fullName evidence="6">Ig-like domain-containing protein</fullName>
    </recommendedName>
</protein>
<evidence type="ECO:0000256" key="3">
    <source>
        <dbReference type="ARBA" id="ARBA00022741"/>
    </source>
</evidence>
<dbReference type="InterPro" id="IPR003599">
    <property type="entry name" value="Ig_sub"/>
</dbReference>
<proteinExistence type="inferred from homology"/>
<dbReference type="AlphaFoldDB" id="A0A674J2I3"/>
<organism evidence="7 8">
    <name type="scientific">Terrapene triunguis</name>
    <name type="common">Three-toed box turtle</name>
    <dbReference type="NCBI Taxonomy" id="2587831"/>
    <lineage>
        <taxon>Eukaryota</taxon>
        <taxon>Metazoa</taxon>
        <taxon>Chordata</taxon>
        <taxon>Craniata</taxon>
        <taxon>Vertebrata</taxon>
        <taxon>Euteleostomi</taxon>
        <taxon>Archelosauria</taxon>
        <taxon>Testudinata</taxon>
        <taxon>Testudines</taxon>
        <taxon>Cryptodira</taxon>
        <taxon>Durocryptodira</taxon>
        <taxon>Testudinoidea</taxon>
        <taxon>Emydidae</taxon>
        <taxon>Terrapene</taxon>
    </lineage>
</organism>
<reference evidence="7" key="1">
    <citation type="submission" date="2025-08" db="UniProtKB">
        <authorList>
            <consortium name="Ensembl"/>
        </authorList>
    </citation>
    <scope>IDENTIFICATION</scope>
</reference>
<feature type="domain" description="Ig-like" evidence="6">
    <location>
        <begin position="19"/>
        <end position="108"/>
    </location>
</feature>
<comment type="similarity">
    <text evidence="1">Belongs to the protein kinase superfamily. CAMK Ser/Thr protein kinase family.</text>
</comment>
<dbReference type="FunFam" id="2.60.40.10:FF:000145">
    <property type="entry name" value="Myosin light chain kinase, smooth muscle"/>
    <property type="match status" value="1"/>
</dbReference>
<reference evidence="7" key="2">
    <citation type="submission" date="2025-09" db="UniProtKB">
        <authorList>
            <consortium name="Ensembl"/>
        </authorList>
    </citation>
    <scope>IDENTIFICATION</scope>
</reference>
<dbReference type="SUPFAM" id="SSF48726">
    <property type="entry name" value="Immunoglobulin"/>
    <property type="match status" value="1"/>
</dbReference>
<evidence type="ECO:0000256" key="4">
    <source>
        <dbReference type="ARBA" id="ARBA00022840"/>
    </source>
</evidence>
<dbReference type="InterPro" id="IPR036179">
    <property type="entry name" value="Ig-like_dom_sf"/>
</dbReference>
<dbReference type="InterPro" id="IPR007110">
    <property type="entry name" value="Ig-like_dom"/>
</dbReference>
<dbReference type="Proteomes" id="UP000472274">
    <property type="component" value="Unplaced"/>
</dbReference>
<evidence type="ECO:0000256" key="2">
    <source>
        <dbReference type="ARBA" id="ARBA00022737"/>
    </source>
</evidence>
<evidence type="ECO:0000313" key="7">
    <source>
        <dbReference type="Ensembl" id="ENSTMTP00000014132.1"/>
    </source>
</evidence>
<dbReference type="InParanoid" id="A0A674J2I3"/>
<keyword evidence="3" id="KW-0547">Nucleotide-binding</keyword>
<keyword evidence="8" id="KW-1185">Reference proteome</keyword>
<evidence type="ECO:0000259" key="6">
    <source>
        <dbReference type="PROSITE" id="PS50835"/>
    </source>
</evidence>
<dbReference type="PROSITE" id="PS50835">
    <property type="entry name" value="IG_LIKE"/>
    <property type="match status" value="1"/>
</dbReference>
<keyword evidence="5" id="KW-0393">Immunoglobulin domain</keyword>
<dbReference type="GO" id="GO:0005524">
    <property type="term" value="F:ATP binding"/>
    <property type="evidence" value="ECO:0007669"/>
    <property type="project" value="UniProtKB-KW"/>
</dbReference>
<dbReference type="GeneTree" id="ENSGT00940000163418"/>
<keyword evidence="2" id="KW-0677">Repeat</keyword>